<feature type="domain" description="N-acetyltransferase" evidence="2">
    <location>
        <begin position="23"/>
        <end position="167"/>
    </location>
</feature>
<comment type="caution">
    <text evidence="3">The sequence shown here is derived from an EMBL/GenBank/DDBJ whole genome shotgun (WGS) entry which is preliminary data.</text>
</comment>
<evidence type="ECO:0000313" key="4">
    <source>
        <dbReference type="Proteomes" id="UP000813427"/>
    </source>
</evidence>
<dbReference type="SUPFAM" id="SSF55729">
    <property type="entry name" value="Acyl-CoA N-acyltransferases (Nat)"/>
    <property type="match status" value="1"/>
</dbReference>
<protein>
    <submittedName>
        <fullName evidence="3">Acyl-CoA N-acyltransferase</fullName>
    </submittedName>
</protein>
<name>A0A8K0S386_9HYPO</name>
<dbReference type="CDD" id="cd04301">
    <property type="entry name" value="NAT_SF"/>
    <property type="match status" value="1"/>
</dbReference>
<dbReference type="InterPro" id="IPR050769">
    <property type="entry name" value="NAT_camello-type"/>
</dbReference>
<dbReference type="Gene3D" id="3.40.630.30">
    <property type="match status" value="1"/>
</dbReference>
<dbReference type="PANTHER" id="PTHR13947:SF37">
    <property type="entry name" value="LD18367P"/>
    <property type="match status" value="1"/>
</dbReference>
<keyword evidence="1" id="KW-0808">Transferase</keyword>
<dbReference type="GO" id="GO:0008080">
    <property type="term" value="F:N-acetyltransferase activity"/>
    <property type="evidence" value="ECO:0007669"/>
    <property type="project" value="InterPro"/>
</dbReference>
<reference evidence="3" key="1">
    <citation type="journal article" date="2021" name="Nat. Commun.">
        <title>Genetic determinants of endophytism in the Arabidopsis root mycobiome.</title>
        <authorList>
            <person name="Mesny F."/>
            <person name="Miyauchi S."/>
            <person name="Thiergart T."/>
            <person name="Pickel B."/>
            <person name="Atanasova L."/>
            <person name="Karlsson M."/>
            <person name="Huettel B."/>
            <person name="Barry K.W."/>
            <person name="Haridas S."/>
            <person name="Chen C."/>
            <person name="Bauer D."/>
            <person name="Andreopoulos W."/>
            <person name="Pangilinan J."/>
            <person name="LaButti K."/>
            <person name="Riley R."/>
            <person name="Lipzen A."/>
            <person name="Clum A."/>
            <person name="Drula E."/>
            <person name="Henrissat B."/>
            <person name="Kohler A."/>
            <person name="Grigoriev I.V."/>
            <person name="Martin F.M."/>
            <person name="Hacquard S."/>
        </authorList>
    </citation>
    <scope>NUCLEOTIDE SEQUENCE</scope>
    <source>
        <strain evidence="3">MPI-SDFR-AT-0068</strain>
    </source>
</reference>
<accession>A0A8K0S386</accession>
<dbReference type="Pfam" id="PF00583">
    <property type="entry name" value="Acetyltransf_1"/>
    <property type="match status" value="1"/>
</dbReference>
<dbReference type="InterPro" id="IPR000182">
    <property type="entry name" value="GNAT_dom"/>
</dbReference>
<gene>
    <name evidence="3" type="ORF">BKA59DRAFT_461567</name>
</gene>
<evidence type="ECO:0000259" key="2">
    <source>
        <dbReference type="PROSITE" id="PS51186"/>
    </source>
</evidence>
<keyword evidence="4" id="KW-1185">Reference proteome</keyword>
<evidence type="ECO:0000256" key="1">
    <source>
        <dbReference type="ARBA" id="ARBA00022679"/>
    </source>
</evidence>
<organism evidence="3 4">
    <name type="scientific">Fusarium tricinctum</name>
    <dbReference type="NCBI Taxonomy" id="61284"/>
    <lineage>
        <taxon>Eukaryota</taxon>
        <taxon>Fungi</taxon>
        <taxon>Dikarya</taxon>
        <taxon>Ascomycota</taxon>
        <taxon>Pezizomycotina</taxon>
        <taxon>Sordariomycetes</taxon>
        <taxon>Hypocreomycetidae</taxon>
        <taxon>Hypocreales</taxon>
        <taxon>Nectriaceae</taxon>
        <taxon>Fusarium</taxon>
        <taxon>Fusarium tricinctum species complex</taxon>
    </lineage>
</organism>
<dbReference type="Proteomes" id="UP000813427">
    <property type="component" value="Unassembled WGS sequence"/>
</dbReference>
<evidence type="ECO:0000313" key="3">
    <source>
        <dbReference type="EMBL" id="KAH7261589.1"/>
    </source>
</evidence>
<dbReference type="AlphaFoldDB" id="A0A8K0S386"/>
<dbReference type="InterPro" id="IPR016181">
    <property type="entry name" value="Acyl_CoA_acyltransferase"/>
</dbReference>
<dbReference type="OrthoDB" id="41532at2759"/>
<dbReference type="EMBL" id="JAGPXF010000001">
    <property type="protein sequence ID" value="KAH7261589.1"/>
    <property type="molecule type" value="Genomic_DNA"/>
</dbReference>
<dbReference type="PANTHER" id="PTHR13947">
    <property type="entry name" value="GNAT FAMILY N-ACETYLTRANSFERASE"/>
    <property type="match status" value="1"/>
</dbReference>
<sequence length="167" mass="19043">MTRNSSIPSFTLRSHQPGDMGYITYRHAAVYAKEFGFDHRLESLVARITADFLDNYKPDLEACWIAEKDGAFLGCIMLVEDKKPKTAKLRLLLVDEKARGLGVGSALVQKCIDFSREAEYKHIDLWTQSVLQGARRLYSRAGFKIVETKNHDDWGVPLTGEYWTLEL</sequence>
<dbReference type="PROSITE" id="PS51186">
    <property type="entry name" value="GNAT"/>
    <property type="match status" value="1"/>
</dbReference>
<proteinExistence type="predicted"/>